<keyword evidence="4" id="KW-0963">Cytoplasm</keyword>
<dbReference type="PANTHER" id="PTHR14983:SF1">
    <property type="entry name" value="CILIOGENESIS AND PLANAR POLARITY EFFECTOR 2"/>
    <property type="match status" value="1"/>
</dbReference>
<comment type="subcellular location">
    <subcellularLocation>
        <location evidence="1">Cytoplasm</location>
        <location evidence="1">Cytoskeleton</location>
        <location evidence="1">Cilium basal body</location>
    </subcellularLocation>
</comment>
<comment type="similarity">
    <text evidence="2">Belongs to the small GTPase superfamily. Rab family.</text>
</comment>
<dbReference type="GO" id="GO:0015031">
    <property type="term" value="P:protein transport"/>
    <property type="evidence" value="ECO:0007669"/>
    <property type="project" value="UniProtKB-KW"/>
</dbReference>
<evidence type="ECO:0000313" key="9">
    <source>
        <dbReference type="EMBL" id="JAC73498.1"/>
    </source>
</evidence>
<evidence type="ECO:0000256" key="6">
    <source>
        <dbReference type="ARBA" id="ARBA00023134"/>
    </source>
</evidence>
<evidence type="ECO:0000256" key="4">
    <source>
        <dbReference type="ARBA" id="ARBA00022490"/>
    </source>
</evidence>
<evidence type="ECO:0000256" key="3">
    <source>
        <dbReference type="ARBA" id="ARBA00022448"/>
    </source>
</evidence>
<keyword evidence="8" id="KW-0966">Cell projection</keyword>
<evidence type="ECO:0000256" key="2">
    <source>
        <dbReference type="ARBA" id="ARBA00006270"/>
    </source>
</evidence>
<dbReference type="SUPFAM" id="SSF52540">
    <property type="entry name" value="P-loop containing nucleoside triphosphate hydrolases"/>
    <property type="match status" value="1"/>
</dbReference>
<keyword evidence="7" id="KW-0206">Cytoskeleton</keyword>
<dbReference type="GO" id="GO:0005525">
    <property type="term" value="F:GTP binding"/>
    <property type="evidence" value="ECO:0007669"/>
    <property type="project" value="UniProtKB-KW"/>
</dbReference>
<organism evidence="9">
    <name type="scientific">Tetraselmis sp. GSL018</name>
    <dbReference type="NCBI Taxonomy" id="582737"/>
    <lineage>
        <taxon>Eukaryota</taxon>
        <taxon>Viridiplantae</taxon>
        <taxon>Chlorophyta</taxon>
        <taxon>core chlorophytes</taxon>
        <taxon>Chlorodendrophyceae</taxon>
        <taxon>Chlorodendrales</taxon>
        <taxon>Chlorodendraceae</taxon>
        <taxon>Tetraselmis</taxon>
    </lineage>
</organism>
<evidence type="ECO:0000256" key="5">
    <source>
        <dbReference type="ARBA" id="ARBA00022927"/>
    </source>
</evidence>
<dbReference type="EMBL" id="GBEZ01012383">
    <property type="protein sequence ID" value="JAC73498.1"/>
    <property type="molecule type" value="Transcribed_RNA"/>
</dbReference>
<dbReference type="GO" id="GO:0003924">
    <property type="term" value="F:GTPase activity"/>
    <property type="evidence" value="ECO:0007669"/>
    <property type="project" value="InterPro"/>
</dbReference>
<dbReference type="InterPro" id="IPR027417">
    <property type="entry name" value="P-loop_NTPase"/>
</dbReference>
<dbReference type="InterPro" id="IPR039677">
    <property type="entry name" value="RSG1"/>
</dbReference>
<evidence type="ECO:0000256" key="8">
    <source>
        <dbReference type="ARBA" id="ARBA00023273"/>
    </source>
</evidence>
<keyword evidence="3" id="KW-0813">Transport</keyword>
<keyword evidence="6" id="KW-0342">GTP-binding</keyword>
<gene>
    <name evidence="9" type="ORF">TSPGSL018_28752</name>
</gene>
<accession>A0A061RNE4</accession>
<sequence>MTLFVTKGCPEAVTSLIKYLFSSRMGILEALSEVNVARKIAVLGRSGSGKTSLIRCLSNEPVNERHCETIGLQVTSVRGPVVYDATGNEQGFSMYRFWEAGSRYGQKFPYMTAEVMKDCVAAIVVFSFSDRESFSDVPLLLDSCEGLPCLVVGTRASDPAAWAVTAQLRK</sequence>
<name>A0A061RNE4_9CHLO</name>
<keyword evidence="5" id="KW-0653">Protein transport</keyword>
<evidence type="ECO:0000256" key="1">
    <source>
        <dbReference type="ARBA" id="ARBA00004120"/>
    </source>
</evidence>
<evidence type="ECO:0000256" key="7">
    <source>
        <dbReference type="ARBA" id="ARBA00023212"/>
    </source>
</evidence>
<protein>
    <submittedName>
        <fullName evidence="9">Rem2-and rab-like small gtpase 1</fullName>
    </submittedName>
</protein>
<reference evidence="9" key="1">
    <citation type="submission" date="2014-05" db="EMBL/GenBank/DDBJ databases">
        <title>The transcriptome of the halophilic microalga Tetraselmis sp. GSL018 isolated from the Great Salt Lake, Utah.</title>
        <authorList>
            <person name="Jinkerson R.E."/>
            <person name="D'Adamo S."/>
            <person name="Posewitz M.C."/>
        </authorList>
    </citation>
    <scope>NUCLEOTIDE SEQUENCE</scope>
    <source>
        <strain evidence="9">GSL018</strain>
    </source>
</reference>
<dbReference type="CDD" id="cd00882">
    <property type="entry name" value="Ras_like_GTPase"/>
    <property type="match status" value="1"/>
</dbReference>
<dbReference type="AlphaFoldDB" id="A0A061RNE4"/>
<dbReference type="PANTHER" id="PTHR14983">
    <property type="entry name" value="CILIOGENESIS AND PLANAR POLARITY EFFECTOR 2"/>
    <property type="match status" value="1"/>
</dbReference>
<proteinExistence type="inferred from homology"/>
<keyword evidence="6" id="KW-0547">Nucleotide-binding</keyword>
<dbReference type="Pfam" id="PF08477">
    <property type="entry name" value="Roc"/>
    <property type="match status" value="1"/>
</dbReference>
<dbReference type="Gene3D" id="3.40.50.300">
    <property type="entry name" value="P-loop containing nucleotide triphosphate hydrolases"/>
    <property type="match status" value="1"/>
</dbReference>